<dbReference type="AlphaFoldDB" id="A0AAI9HUJ7"/>
<evidence type="ECO:0000256" key="1">
    <source>
        <dbReference type="SAM" id="Coils"/>
    </source>
</evidence>
<accession>A0AAI9HUJ7</accession>
<evidence type="ECO:0000313" key="3">
    <source>
        <dbReference type="EMBL" id="EMO9457755.1"/>
    </source>
</evidence>
<feature type="domain" description="Lysozyme inhibitor LprI-like N-terminal" evidence="2">
    <location>
        <begin position="250"/>
        <end position="332"/>
    </location>
</feature>
<dbReference type="EMBL" id="ABKJEP030000055">
    <property type="protein sequence ID" value="EMO9457755.1"/>
    <property type="molecule type" value="Genomic_DNA"/>
</dbReference>
<reference evidence="3" key="1">
    <citation type="submission" date="2024-02" db="EMBL/GenBank/DDBJ databases">
        <authorList>
            <consortium name="Clinical and Environmental Microbiology Branch: Whole genome sequencing antimicrobial resistance pathogens in the healthcare setting"/>
        </authorList>
    </citation>
    <scope>NUCLEOTIDE SEQUENCE</scope>
    <source>
        <strain evidence="3">2023KU-00017</strain>
    </source>
</reference>
<dbReference type="InterPro" id="IPR009739">
    <property type="entry name" value="LprI-like_N"/>
</dbReference>
<name>A0AAI9HUJ7_MORMO</name>
<proteinExistence type="predicted"/>
<dbReference type="Pfam" id="PF07007">
    <property type="entry name" value="LprI"/>
    <property type="match status" value="1"/>
</dbReference>
<comment type="caution">
    <text evidence="3">The sequence shown here is derived from an EMBL/GenBank/DDBJ whole genome shotgun (WGS) entry which is preliminary data.</text>
</comment>
<keyword evidence="1" id="KW-0175">Coiled coil</keyword>
<dbReference type="PROSITE" id="PS51257">
    <property type="entry name" value="PROKAR_LIPOPROTEIN"/>
    <property type="match status" value="1"/>
</dbReference>
<sequence>MKLKYLVLFFPFVLAACGEKSETIGCSSDISTSGFIETLKKTAFEELSKETDNYGDVTNQIKRAALEEITFSTSDVITKSNDPNSTMKTCSAMVTVTVQPDTYQMLSDYSRTELNRNLDKMMDNLSLEQNANTFSARVDYTVQPTDDNKTVFVNIPRNAASTGAAFISALSVLKPIKEQQKLQHEQQQQAYAAEREKQLQEQALQEQQYQAEQLKLQQQQRQYDQQQIKMQQEQLQQQQQYQQQQYQAQQSQQAVMTLTQAKNDFLTADSDLNNRWQQLSSESRKALLLSQRQWIKNKDLICGKVTSQGTEAELAKIYACHAETIRSRIPELN</sequence>
<feature type="coiled-coil region" evidence="1">
    <location>
        <begin position="177"/>
        <end position="236"/>
    </location>
</feature>
<protein>
    <submittedName>
        <fullName evidence="3">DUF1311 domain-containing protein</fullName>
    </submittedName>
</protein>
<gene>
    <name evidence="3" type="ORF">PN925_003157</name>
</gene>
<evidence type="ECO:0000259" key="2">
    <source>
        <dbReference type="Pfam" id="PF07007"/>
    </source>
</evidence>
<organism evidence="3">
    <name type="scientific">Morganella morganii</name>
    <name type="common">Proteus morganii</name>
    <dbReference type="NCBI Taxonomy" id="582"/>
    <lineage>
        <taxon>Bacteria</taxon>
        <taxon>Pseudomonadati</taxon>
        <taxon>Pseudomonadota</taxon>
        <taxon>Gammaproteobacteria</taxon>
        <taxon>Enterobacterales</taxon>
        <taxon>Morganellaceae</taxon>
        <taxon>Morganella</taxon>
    </lineage>
</organism>